<evidence type="ECO:0000313" key="2">
    <source>
        <dbReference type="Proteomes" id="UP000284772"/>
    </source>
</evidence>
<accession>A0AAQ0RR45</accession>
<gene>
    <name evidence="1" type="ORF">DWX27_22235</name>
</gene>
<organism evidence="1 2">
    <name type="scientific">Bacteroides intestinalis</name>
    <dbReference type="NCBI Taxonomy" id="329854"/>
    <lineage>
        <taxon>Bacteria</taxon>
        <taxon>Pseudomonadati</taxon>
        <taxon>Bacteroidota</taxon>
        <taxon>Bacteroidia</taxon>
        <taxon>Bacteroidales</taxon>
        <taxon>Bacteroidaceae</taxon>
        <taxon>Bacteroides</taxon>
    </lineage>
</organism>
<dbReference type="AlphaFoldDB" id="A0AAQ0RR45"/>
<feature type="non-terminal residue" evidence="1">
    <location>
        <position position="1"/>
    </location>
</feature>
<dbReference type="RefSeq" id="WP_118448925.1">
    <property type="nucleotide sequence ID" value="NZ_QRWT01000043.1"/>
</dbReference>
<proteinExistence type="predicted"/>
<name>A0AAQ0RR45_9BACE</name>
<comment type="caution">
    <text evidence="1">The sequence shown here is derived from an EMBL/GenBank/DDBJ whole genome shotgun (WGS) entry which is preliminary data.</text>
</comment>
<protein>
    <submittedName>
        <fullName evidence="1">Uncharacterized protein</fullName>
    </submittedName>
</protein>
<dbReference type="EMBL" id="QRWT01000043">
    <property type="protein sequence ID" value="RGT44884.1"/>
    <property type="molecule type" value="Genomic_DNA"/>
</dbReference>
<reference evidence="1 2" key="1">
    <citation type="submission" date="2018-08" db="EMBL/GenBank/DDBJ databases">
        <title>A genome reference for cultivated species of the human gut microbiota.</title>
        <authorList>
            <person name="Zou Y."/>
            <person name="Xue W."/>
            <person name="Luo G."/>
        </authorList>
    </citation>
    <scope>NUCLEOTIDE SEQUENCE [LARGE SCALE GENOMIC DNA]</scope>
    <source>
        <strain evidence="1 2">AF19-10AC</strain>
    </source>
</reference>
<dbReference type="Proteomes" id="UP000284772">
    <property type="component" value="Unassembled WGS sequence"/>
</dbReference>
<sequence>RLDARRTLKSLVADLRIKQRKWYVNSLRSPIQAKYDKATFQKGGKVPEERIRDYLAAAGWKCVQPELWEKT</sequence>
<evidence type="ECO:0000313" key="1">
    <source>
        <dbReference type="EMBL" id="RGT44884.1"/>
    </source>
</evidence>